<keyword evidence="1" id="KW-0732">Signal</keyword>
<name>A0A0E9XE94_ANGAN</name>
<evidence type="ECO:0000313" key="2">
    <source>
        <dbReference type="EMBL" id="JAI00009.1"/>
    </source>
</evidence>
<reference evidence="2" key="1">
    <citation type="submission" date="2014-11" db="EMBL/GenBank/DDBJ databases">
        <authorList>
            <person name="Amaro Gonzalez C."/>
        </authorList>
    </citation>
    <scope>NUCLEOTIDE SEQUENCE</scope>
</reference>
<accession>A0A0E9XE94</accession>
<reference evidence="2" key="2">
    <citation type="journal article" date="2015" name="Fish Shellfish Immunol.">
        <title>Early steps in the European eel (Anguilla anguilla)-Vibrio vulnificus interaction in the gills: Role of the RtxA13 toxin.</title>
        <authorList>
            <person name="Callol A."/>
            <person name="Pajuelo D."/>
            <person name="Ebbesson L."/>
            <person name="Teles M."/>
            <person name="MacKenzie S."/>
            <person name="Amaro C."/>
        </authorList>
    </citation>
    <scope>NUCLEOTIDE SEQUENCE</scope>
</reference>
<organism evidence="2">
    <name type="scientific">Anguilla anguilla</name>
    <name type="common">European freshwater eel</name>
    <name type="synonym">Muraena anguilla</name>
    <dbReference type="NCBI Taxonomy" id="7936"/>
    <lineage>
        <taxon>Eukaryota</taxon>
        <taxon>Metazoa</taxon>
        <taxon>Chordata</taxon>
        <taxon>Craniata</taxon>
        <taxon>Vertebrata</taxon>
        <taxon>Euteleostomi</taxon>
        <taxon>Actinopterygii</taxon>
        <taxon>Neopterygii</taxon>
        <taxon>Teleostei</taxon>
        <taxon>Anguilliformes</taxon>
        <taxon>Anguillidae</taxon>
        <taxon>Anguilla</taxon>
    </lineage>
</organism>
<feature type="chain" id="PRO_5002434978" evidence="1">
    <location>
        <begin position="21"/>
        <end position="58"/>
    </location>
</feature>
<dbReference type="AlphaFoldDB" id="A0A0E9XE94"/>
<evidence type="ECO:0000256" key="1">
    <source>
        <dbReference type="SAM" id="SignalP"/>
    </source>
</evidence>
<protein>
    <submittedName>
        <fullName evidence="2">Uncharacterized protein</fullName>
    </submittedName>
</protein>
<feature type="signal peptide" evidence="1">
    <location>
        <begin position="1"/>
        <end position="20"/>
    </location>
</feature>
<sequence length="58" mass="6492">MDLFSSHFLVVFAVWAGALSCWKITSDRSSLENNFSVVGSKPFCNILLYSKALIDFSQ</sequence>
<dbReference type="EMBL" id="GBXM01008569">
    <property type="protein sequence ID" value="JAI00009.1"/>
    <property type="molecule type" value="Transcribed_RNA"/>
</dbReference>
<proteinExistence type="predicted"/>